<dbReference type="AlphaFoldDB" id="A0A6P0HBS7"/>
<evidence type="ECO:0000313" key="4">
    <source>
        <dbReference type="EMBL" id="NEN53281.1"/>
    </source>
</evidence>
<dbReference type="EMBL" id="JAAGWB010000066">
    <property type="protein sequence ID" value="NEN53281.1"/>
    <property type="molecule type" value="Genomic_DNA"/>
</dbReference>
<dbReference type="Pfam" id="PF00248">
    <property type="entry name" value="Aldo_ket_red"/>
    <property type="match status" value="1"/>
</dbReference>
<dbReference type="PANTHER" id="PTHR43625">
    <property type="entry name" value="AFLATOXIN B1 ALDEHYDE REDUCTASE"/>
    <property type="match status" value="1"/>
</dbReference>
<dbReference type="InterPro" id="IPR023210">
    <property type="entry name" value="NADP_OxRdtase_dom"/>
</dbReference>
<keyword evidence="5" id="KW-1185">Reference proteome</keyword>
<protein>
    <submittedName>
        <fullName evidence="4">Aldo/keto reductase</fullName>
    </submittedName>
</protein>
<evidence type="ECO:0000256" key="1">
    <source>
        <dbReference type="ARBA" id="ARBA00023002"/>
    </source>
</evidence>
<gene>
    <name evidence="4" type="ORF">G3R41_20465</name>
    <name evidence="3" type="ORF">GCU67_19750</name>
</gene>
<dbReference type="PROSITE" id="PS51318">
    <property type="entry name" value="TAT"/>
    <property type="match status" value="1"/>
</dbReference>
<reference evidence="4 6" key="2">
    <citation type="submission" date="2020-02" db="EMBL/GenBank/DDBJ databases">
        <title>The WGS of Modestobacter muralis DSM 100205.</title>
        <authorList>
            <person name="Jiang Z."/>
        </authorList>
    </citation>
    <scope>NUCLEOTIDE SEQUENCE [LARGE SCALE GENOMIC DNA]</scope>
    <source>
        <strain evidence="4 6">DSM 100205</strain>
    </source>
</reference>
<dbReference type="RefSeq" id="WP_163613075.1">
    <property type="nucleotide sequence ID" value="NZ_JAAGWB010000066.1"/>
</dbReference>
<dbReference type="InterPro" id="IPR006311">
    <property type="entry name" value="TAT_signal"/>
</dbReference>
<evidence type="ECO:0000259" key="2">
    <source>
        <dbReference type="Pfam" id="PF00248"/>
    </source>
</evidence>
<dbReference type="CDD" id="cd19078">
    <property type="entry name" value="AKR_AKR13C1_2"/>
    <property type="match status" value="1"/>
</dbReference>
<keyword evidence="1" id="KW-0560">Oxidoreductase</keyword>
<proteinExistence type="predicted"/>
<name>A0A6P0HBS7_9ACTN</name>
<dbReference type="GO" id="GO:0005737">
    <property type="term" value="C:cytoplasm"/>
    <property type="evidence" value="ECO:0007669"/>
    <property type="project" value="TreeGrafter"/>
</dbReference>
<dbReference type="InterPro" id="IPR050791">
    <property type="entry name" value="Aldo-Keto_reductase"/>
</dbReference>
<organism evidence="4 6">
    <name type="scientific">Modestobacter muralis</name>
    <dbReference type="NCBI Taxonomy" id="1608614"/>
    <lineage>
        <taxon>Bacteria</taxon>
        <taxon>Bacillati</taxon>
        <taxon>Actinomycetota</taxon>
        <taxon>Actinomycetes</taxon>
        <taxon>Geodermatophilales</taxon>
        <taxon>Geodermatophilaceae</taxon>
        <taxon>Modestobacter</taxon>
    </lineage>
</organism>
<sequence length="403" mass="42551">MPDDQHSSNGSPKDSGRRRFLIGAAVLSAAPLLTAAACSADADSPAASPTNPAATGSGGAAVATATTLTASRSLASLQVSSLGLGCQTMPGNLYGPVTSREDMVALVRTAADQGVRLFDTAEAYGPFESERIVGEGLAGVRDDVVIASKFGWAIDPDTGQRTGGLNSRPDSVRRAVEGMLQRLQTDRIDLLYQHRVDPAVPIEDVAGVVGELMAEGKVLHWGLSEPGLQTVRRAHSVQPLTAIQNEYSLLTRDPEAEVLPLCAELGIGFVPFSPLADGFTTGTMTPYTRFAADDFRAAVPRHSQENLAANMPVVQLLQDWSVRKGATPAQLSLAWLMAQQPWVVPIPSTTRLPHLLENLGAEDITFTDDELREFTAALDAIPIQGDRLPSAVLANSGVEAPAT</sequence>
<evidence type="ECO:0000313" key="6">
    <source>
        <dbReference type="Proteomes" id="UP000471152"/>
    </source>
</evidence>
<comment type="caution">
    <text evidence="4">The sequence shown here is derived from an EMBL/GenBank/DDBJ whole genome shotgun (WGS) entry which is preliminary data.</text>
</comment>
<dbReference type="Gene3D" id="3.20.20.100">
    <property type="entry name" value="NADP-dependent oxidoreductase domain"/>
    <property type="match status" value="1"/>
</dbReference>
<evidence type="ECO:0000313" key="5">
    <source>
        <dbReference type="Proteomes" id="UP000468828"/>
    </source>
</evidence>
<feature type="domain" description="NADP-dependent oxidoreductase" evidence="2">
    <location>
        <begin position="83"/>
        <end position="377"/>
    </location>
</feature>
<dbReference type="GO" id="GO:0016491">
    <property type="term" value="F:oxidoreductase activity"/>
    <property type="evidence" value="ECO:0007669"/>
    <property type="project" value="UniProtKB-KW"/>
</dbReference>
<dbReference type="SUPFAM" id="SSF51430">
    <property type="entry name" value="NAD(P)-linked oxidoreductase"/>
    <property type="match status" value="1"/>
</dbReference>
<dbReference type="Proteomes" id="UP000468828">
    <property type="component" value="Unassembled WGS sequence"/>
</dbReference>
<evidence type="ECO:0000313" key="3">
    <source>
        <dbReference type="EMBL" id="NEK96381.1"/>
    </source>
</evidence>
<dbReference type="PANTHER" id="PTHR43625:SF77">
    <property type="entry name" value="ALDO-KETO REDUCTASE"/>
    <property type="match status" value="1"/>
</dbReference>
<reference evidence="3 5" key="1">
    <citation type="submission" date="2020-01" db="EMBL/GenBank/DDBJ databases">
        <title>the WGS Modestobacter muralis CPCC 204518.</title>
        <authorList>
            <person name="Jiang Z."/>
        </authorList>
    </citation>
    <scope>NUCLEOTIDE SEQUENCE [LARGE SCALE GENOMIC DNA]</scope>
    <source>
        <strain evidence="3 5">DSM 100205</strain>
    </source>
</reference>
<dbReference type="EMBL" id="JAAGWH010000063">
    <property type="protein sequence ID" value="NEK96381.1"/>
    <property type="molecule type" value="Genomic_DNA"/>
</dbReference>
<dbReference type="InterPro" id="IPR036812">
    <property type="entry name" value="NAD(P)_OxRdtase_dom_sf"/>
</dbReference>
<dbReference type="Proteomes" id="UP000471152">
    <property type="component" value="Unassembled WGS sequence"/>
</dbReference>
<accession>A0A6P0HBS7</accession>